<dbReference type="EMBL" id="JACEFO010000186">
    <property type="protein sequence ID" value="KAF8779108.1"/>
    <property type="molecule type" value="Genomic_DNA"/>
</dbReference>
<keyword evidence="4" id="KW-0547">Nucleotide-binding</keyword>
<dbReference type="GO" id="GO:0042742">
    <property type="term" value="P:defense response to bacterium"/>
    <property type="evidence" value="ECO:0007669"/>
    <property type="project" value="UniProtKB-ARBA"/>
</dbReference>
<evidence type="ECO:0000256" key="3">
    <source>
        <dbReference type="ARBA" id="ARBA00022737"/>
    </source>
</evidence>
<dbReference type="GO" id="GO:0002758">
    <property type="term" value="P:innate immune response-activating signaling pathway"/>
    <property type="evidence" value="ECO:0007669"/>
    <property type="project" value="UniProtKB-ARBA"/>
</dbReference>
<sequence>MKDEMETMQAFLVAPEVTKKKDRLVKVWAKQVRDLSYDIEDCLAEFTVHVGSQRLSRQLMKLKDRHRIAVQIRNLKSRVEEVSSRNARYNLIKTEASNTTDETESFMEDIRNHSGAMFAHTHVTQWEKLLKQLPSELESNPNLEAIRRIVSLSYSHLPSHLKPCLLYLSIFPEDFEIKRRSLVDRCIAEGFVTARVGMTLEDVGESYFNELIKRSMILPSIVNLEGRVKSCRVHDIMRDIIVSISREENFVYSMGDNNVLGGVVEQNFRHVAYHGRNYTTPGMDWSRVRSLTFFGDGRPTEPAPSLCSPQLRMLRALDLENAQYGITQKEIDNIGLLRHLKYVNVKRCSGIYKVPRAIGKL</sequence>
<evidence type="ECO:0000259" key="7">
    <source>
        <dbReference type="Pfam" id="PF23559"/>
    </source>
</evidence>
<dbReference type="GO" id="GO:0009626">
    <property type="term" value="P:plant-type hypersensitive response"/>
    <property type="evidence" value="ECO:0007669"/>
    <property type="project" value="UniProtKB-ARBA"/>
</dbReference>
<name>A0A835FVW6_9POAL</name>
<dbReference type="SUPFAM" id="SSF52058">
    <property type="entry name" value="L domain-like"/>
    <property type="match status" value="1"/>
</dbReference>
<evidence type="ECO:0000256" key="2">
    <source>
        <dbReference type="ARBA" id="ARBA00022614"/>
    </source>
</evidence>
<dbReference type="GO" id="GO:0000166">
    <property type="term" value="F:nucleotide binding"/>
    <property type="evidence" value="ECO:0007669"/>
    <property type="project" value="UniProtKB-KW"/>
</dbReference>
<dbReference type="InterPro" id="IPR038005">
    <property type="entry name" value="RX-like_CC"/>
</dbReference>
<evidence type="ECO:0000313" key="8">
    <source>
        <dbReference type="EMBL" id="KAF8779108.1"/>
    </source>
</evidence>
<evidence type="ECO:0000259" key="6">
    <source>
        <dbReference type="Pfam" id="PF18052"/>
    </source>
</evidence>
<keyword evidence="9" id="KW-1185">Reference proteome</keyword>
<proteinExistence type="inferred from homology"/>
<dbReference type="PANTHER" id="PTHR23155:SF963">
    <property type="entry name" value="OS06G0287000 PROTEIN"/>
    <property type="match status" value="1"/>
</dbReference>
<evidence type="ECO:0000256" key="5">
    <source>
        <dbReference type="ARBA" id="ARBA00022821"/>
    </source>
</evidence>
<dbReference type="Proteomes" id="UP000636709">
    <property type="component" value="Unassembled WGS sequence"/>
</dbReference>
<evidence type="ECO:0008006" key="10">
    <source>
        <dbReference type="Google" id="ProtNLM"/>
    </source>
</evidence>
<dbReference type="Gene3D" id="1.20.5.4130">
    <property type="match status" value="1"/>
</dbReference>
<dbReference type="InterPro" id="IPR044974">
    <property type="entry name" value="Disease_R_plants"/>
</dbReference>
<dbReference type="InterPro" id="IPR058922">
    <property type="entry name" value="WHD_DRP"/>
</dbReference>
<dbReference type="CDD" id="cd14798">
    <property type="entry name" value="RX-CC_like"/>
    <property type="match status" value="1"/>
</dbReference>
<evidence type="ECO:0000256" key="4">
    <source>
        <dbReference type="ARBA" id="ARBA00022741"/>
    </source>
</evidence>
<accession>A0A835FVW6</accession>
<evidence type="ECO:0000313" key="9">
    <source>
        <dbReference type="Proteomes" id="UP000636709"/>
    </source>
</evidence>
<gene>
    <name evidence="8" type="ORF">HU200_002781</name>
</gene>
<dbReference type="OrthoDB" id="689872at2759"/>
<keyword evidence="5" id="KW-0611">Plant defense</keyword>
<comment type="similarity">
    <text evidence="1">Belongs to the disease resistance NB-LRR family.</text>
</comment>
<evidence type="ECO:0000256" key="1">
    <source>
        <dbReference type="ARBA" id="ARBA00008894"/>
    </source>
</evidence>
<dbReference type="Pfam" id="PF18052">
    <property type="entry name" value="Rx_N"/>
    <property type="match status" value="1"/>
</dbReference>
<organism evidence="8 9">
    <name type="scientific">Digitaria exilis</name>
    <dbReference type="NCBI Taxonomy" id="1010633"/>
    <lineage>
        <taxon>Eukaryota</taxon>
        <taxon>Viridiplantae</taxon>
        <taxon>Streptophyta</taxon>
        <taxon>Embryophyta</taxon>
        <taxon>Tracheophyta</taxon>
        <taxon>Spermatophyta</taxon>
        <taxon>Magnoliopsida</taxon>
        <taxon>Liliopsida</taxon>
        <taxon>Poales</taxon>
        <taxon>Poaceae</taxon>
        <taxon>PACMAD clade</taxon>
        <taxon>Panicoideae</taxon>
        <taxon>Panicodae</taxon>
        <taxon>Paniceae</taxon>
        <taxon>Anthephorinae</taxon>
        <taxon>Digitaria</taxon>
    </lineage>
</organism>
<dbReference type="InterPro" id="IPR041118">
    <property type="entry name" value="Rx_N"/>
</dbReference>
<dbReference type="Pfam" id="PF23559">
    <property type="entry name" value="WHD_DRP"/>
    <property type="match status" value="1"/>
</dbReference>
<dbReference type="Gene3D" id="1.10.10.10">
    <property type="entry name" value="Winged helix-like DNA-binding domain superfamily/Winged helix DNA-binding domain"/>
    <property type="match status" value="1"/>
</dbReference>
<dbReference type="InterPro" id="IPR036388">
    <property type="entry name" value="WH-like_DNA-bd_sf"/>
</dbReference>
<dbReference type="AlphaFoldDB" id="A0A835FVW6"/>
<feature type="domain" description="Disease resistance protein winged helix" evidence="7">
    <location>
        <begin position="170"/>
        <end position="241"/>
    </location>
</feature>
<comment type="caution">
    <text evidence="8">The sequence shown here is derived from an EMBL/GenBank/DDBJ whole genome shotgun (WGS) entry which is preliminary data.</text>
</comment>
<dbReference type="FunFam" id="1.10.10.10:FF:000322">
    <property type="entry name" value="Probable disease resistance protein At1g63360"/>
    <property type="match status" value="1"/>
</dbReference>
<keyword evidence="3" id="KW-0677">Repeat</keyword>
<reference evidence="8" key="1">
    <citation type="submission" date="2020-07" db="EMBL/GenBank/DDBJ databases">
        <title>Genome sequence and genetic diversity analysis of an under-domesticated orphan crop, white fonio (Digitaria exilis).</title>
        <authorList>
            <person name="Bennetzen J.L."/>
            <person name="Chen S."/>
            <person name="Ma X."/>
            <person name="Wang X."/>
            <person name="Yssel A.E.J."/>
            <person name="Chaluvadi S.R."/>
            <person name="Johnson M."/>
            <person name="Gangashetty P."/>
            <person name="Hamidou F."/>
            <person name="Sanogo M.D."/>
            <person name="Zwaenepoel A."/>
            <person name="Wallace J."/>
            <person name="Van De Peer Y."/>
            <person name="Van Deynze A."/>
        </authorList>
    </citation>
    <scope>NUCLEOTIDE SEQUENCE</scope>
    <source>
        <tissue evidence="8">Leaves</tissue>
    </source>
</reference>
<keyword evidence="2" id="KW-0433">Leucine-rich repeat</keyword>
<protein>
    <recommendedName>
        <fullName evidence="10">Rx N-terminal domain-containing protein</fullName>
    </recommendedName>
</protein>
<feature type="domain" description="Disease resistance N-terminal" evidence="6">
    <location>
        <begin position="1"/>
        <end position="60"/>
    </location>
</feature>
<dbReference type="PANTHER" id="PTHR23155">
    <property type="entry name" value="DISEASE RESISTANCE PROTEIN RP"/>
    <property type="match status" value="1"/>
</dbReference>